<dbReference type="Proteomes" id="UP000263489">
    <property type="component" value="Unassembled WGS sequence"/>
</dbReference>
<dbReference type="EMBL" id="DNNA01000204">
    <property type="protein sequence ID" value="HBC35158.1"/>
    <property type="molecule type" value="Genomic_DNA"/>
</dbReference>
<name>A0A352IUM5_9GAMM</name>
<gene>
    <name evidence="1" type="ORF">DC045_12785</name>
</gene>
<organism evidence="1 2">
    <name type="scientific">Marinobacter adhaerens</name>
    <dbReference type="NCBI Taxonomy" id="1033846"/>
    <lineage>
        <taxon>Bacteria</taxon>
        <taxon>Pseudomonadati</taxon>
        <taxon>Pseudomonadota</taxon>
        <taxon>Gammaproteobacteria</taxon>
        <taxon>Pseudomonadales</taxon>
        <taxon>Marinobacteraceae</taxon>
        <taxon>Marinobacter</taxon>
    </lineage>
</organism>
<protein>
    <submittedName>
        <fullName evidence="1">Phosphate ABC transporter substrate-binding protein</fullName>
    </submittedName>
</protein>
<accession>A0A352IUM5</accession>
<evidence type="ECO:0000313" key="2">
    <source>
        <dbReference type="Proteomes" id="UP000263489"/>
    </source>
</evidence>
<feature type="non-terminal residue" evidence="1">
    <location>
        <position position="78"/>
    </location>
</feature>
<reference evidence="1 2" key="1">
    <citation type="journal article" date="2018" name="Nat. Biotechnol.">
        <title>A standardized bacterial taxonomy based on genome phylogeny substantially revises the tree of life.</title>
        <authorList>
            <person name="Parks D.H."/>
            <person name="Chuvochina M."/>
            <person name="Waite D.W."/>
            <person name="Rinke C."/>
            <person name="Skarshewski A."/>
            <person name="Chaumeil P.A."/>
            <person name="Hugenholtz P."/>
        </authorList>
    </citation>
    <scope>NUCLEOTIDE SEQUENCE [LARGE SCALE GENOMIC DNA]</scope>
    <source>
        <strain evidence="1">UBA9380</strain>
    </source>
</reference>
<dbReference type="Pfam" id="PF12974">
    <property type="entry name" value="Phosphonate-bd"/>
    <property type="match status" value="1"/>
</dbReference>
<comment type="caution">
    <text evidence="1">The sequence shown here is derived from an EMBL/GenBank/DDBJ whole genome shotgun (WGS) entry which is preliminary data.</text>
</comment>
<dbReference type="Gene3D" id="3.40.190.10">
    <property type="entry name" value="Periplasmic binding protein-like II"/>
    <property type="match status" value="1"/>
</dbReference>
<dbReference type="AlphaFoldDB" id="A0A352IUM5"/>
<proteinExistence type="predicted"/>
<evidence type="ECO:0000313" key="1">
    <source>
        <dbReference type="EMBL" id="HBC35158.1"/>
    </source>
</evidence>
<sequence length="78" mass="8913">MNVFKGHLLVALLIWPLLVYPQPEPLTFGIVPQQSSSRLAEQWTPLMSYLSEQLGRPVRFMTAPDIPTFEQRVLAGQY</sequence>